<evidence type="ECO:0000313" key="2">
    <source>
        <dbReference type="Proteomes" id="UP000805193"/>
    </source>
</evidence>
<protein>
    <submittedName>
        <fullName evidence="1">Uncharacterized protein</fullName>
    </submittedName>
</protein>
<dbReference type="Proteomes" id="UP000805193">
    <property type="component" value="Unassembled WGS sequence"/>
</dbReference>
<keyword evidence="2" id="KW-1185">Reference proteome</keyword>
<sequence length="152" mass="16638">MYLVAYNLGDRQRRRTLSSGEQLSELLSDDVPGNVTDVPGTGADVVIKQCGGNDAGMSLAGVVKKYILHAANTSSKLHRIDLEKPDNVVAAAALNIWFAAKNELRKIQKPSQLTVLSFKKDNFLCEEVFTKNNGKVTFEKQVDKRCKLLGSG</sequence>
<accession>A0AC60Q657</accession>
<evidence type="ECO:0000313" key="1">
    <source>
        <dbReference type="EMBL" id="KAG0429159.1"/>
    </source>
</evidence>
<proteinExistence type="predicted"/>
<comment type="caution">
    <text evidence="1">The sequence shown here is derived from an EMBL/GenBank/DDBJ whole genome shotgun (WGS) entry which is preliminary data.</text>
</comment>
<organism evidence="1 2">
    <name type="scientific">Ixodes persulcatus</name>
    <name type="common">Taiga tick</name>
    <dbReference type="NCBI Taxonomy" id="34615"/>
    <lineage>
        <taxon>Eukaryota</taxon>
        <taxon>Metazoa</taxon>
        <taxon>Ecdysozoa</taxon>
        <taxon>Arthropoda</taxon>
        <taxon>Chelicerata</taxon>
        <taxon>Arachnida</taxon>
        <taxon>Acari</taxon>
        <taxon>Parasitiformes</taxon>
        <taxon>Ixodida</taxon>
        <taxon>Ixodoidea</taxon>
        <taxon>Ixodidae</taxon>
        <taxon>Ixodinae</taxon>
        <taxon>Ixodes</taxon>
    </lineage>
</organism>
<gene>
    <name evidence="1" type="ORF">HPB47_023897</name>
</gene>
<name>A0AC60Q657_IXOPE</name>
<reference evidence="1 2" key="1">
    <citation type="journal article" date="2020" name="Cell">
        <title>Large-Scale Comparative Analyses of Tick Genomes Elucidate Their Genetic Diversity and Vector Capacities.</title>
        <authorList>
            <consortium name="Tick Genome and Microbiome Consortium (TIGMIC)"/>
            <person name="Jia N."/>
            <person name="Wang J."/>
            <person name="Shi W."/>
            <person name="Du L."/>
            <person name="Sun Y."/>
            <person name="Zhan W."/>
            <person name="Jiang J.F."/>
            <person name="Wang Q."/>
            <person name="Zhang B."/>
            <person name="Ji P."/>
            <person name="Bell-Sakyi L."/>
            <person name="Cui X.M."/>
            <person name="Yuan T.T."/>
            <person name="Jiang B.G."/>
            <person name="Yang W.F."/>
            <person name="Lam T.T."/>
            <person name="Chang Q.C."/>
            <person name="Ding S.J."/>
            <person name="Wang X.J."/>
            <person name="Zhu J.G."/>
            <person name="Ruan X.D."/>
            <person name="Zhao L."/>
            <person name="Wei J.T."/>
            <person name="Ye R.Z."/>
            <person name="Que T.C."/>
            <person name="Du C.H."/>
            <person name="Zhou Y.H."/>
            <person name="Cheng J.X."/>
            <person name="Dai P.F."/>
            <person name="Guo W.B."/>
            <person name="Han X.H."/>
            <person name="Huang E.J."/>
            <person name="Li L.F."/>
            <person name="Wei W."/>
            <person name="Gao Y.C."/>
            <person name="Liu J.Z."/>
            <person name="Shao H.Z."/>
            <person name="Wang X."/>
            <person name="Wang C.C."/>
            <person name="Yang T.C."/>
            <person name="Huo Q.B."/>
            <person name="Li W."/>
            <person name="Chen H.Y."/>
            <person name="Chen S.E."/>
            <person name="Zhou L.G."/>
            <person name="Ni X.B."/>
            <person name="Tian J.H."/>
            <person name="Sheng Y."/>
            <person name="Liu T."/>
            <person name="Pan Y.S."/>
            <person name="Xia L.Y."/>
            <person name="Li J."/>
            <person name="Zhao F."/>
            <person name="Cao W.C."/>
        </authorList>
    </citation>
    <scope>NUCLEOTIDE SEQUENCE [LARGE SCALE GENOMIC DNA]</scope>
    <source>
        <strain evidence="1">Iper-2018</strain>
    </source>
</reference>
<dbReference type="EMBL" id="JABSTQ010009438">
    <property type="protein sequence ID" value="KAG0429159.1"/>
    <property type="molecule type" value="Genomic_DNA"/>
</dbReference>